<dbReference type="Proteomes" id="UP000216885">
    <property type="component" value="Unassembled WGS sequence"/>
</dbReference>
<dbReference type="EMBL" id="NEVQ01000017">
    <property type="protein sequence ID" value="OZI54274.1"/>
    <property type="molecule type" value="Genomic_DNA"/>
</dbReference>
<name>A0A261TX60_9BORD</name>
<gene>
    <name evidence="1" type="ORF">CAL20_17440</name>
</gene>
<organism evidence="1 2">
    <name type="scientific">Bordetella genomosp. 4</name>
    <dbReference type="NCBI Taxonomy" id="463044"/>
    <lineage>
        <taxon>Bacteria</taxon>
        <taxon>Pseudomonadati</taxon>
        <taxon>Pseudomonadota</taxon>
        <taxon>Betaproteobacteria</taxon>
        <taxon>Burkholderiales</taxon>
        <taxon>Alcaligenaceae</taxon>
        <taxon>Bordetella</taxon>
    </lineage>
</organism>
<reference evidence="1 2" key="1">
    <citation type="submission" date="2017-05" db="EMBL/GenBank/DDBJ databases">
        <title>Complete and WGS of Bordetella genogroups.</title>
        <authorList>
            <person name="Spilker T."/>
            <person name="LiPuma J."/>
        </authorList>
    </citation>
    <scope>NUCLEOTIDE SEQUENCE [LARGE SCALE GENOMIC DNA]</scope>
    <source>
        <strain evidence="1 2">AU9919</strain>
    </source>
</reference>
<protein>
    <recommendedName>
        <fullName evidence="3">DUF342 domain-containing protein</fullName>
    </recommendedName>
</protein>
<accession>A0A261TX60</accession>
<dbReference type="RefSeq" id="WP_094838506.1">
    <property type="nucleotide sequence ID" value="NZ_NEVQ01000017.1"/>
</dbReference>
<dbReference type="AlphaFoldDB" id="A0A261TX60"/>
<comment type="caution">
    <text evidence="1">The sequence shown here is derived from an EMBL/GenBank/DDBJ whole genome shotgun (WGS) entry which is preliminary data.</text>
</comment>
<sequence>MDITKDFIKLKQPCADGFRWYLRHAPPQGTYQQLLDALVADGRTKDACWLLDQFGPTDAVLQLDHLDAEDVVFAGAIEVRGTLDLTGTLRTGRGIRVGGEMRVQGRLQAGDDIHCAGAIFCGDTLHVNGRVHAAWNILIQGELDCESIRAGWDLTCVGPARARGSVHAGQDLQVSTLHCEKNIRVAGNITSDADLVTRQGVECGGSLQCGGHLYAGWGIKALTEISAANAISAGESLYTEGEICAGEGYGIYAGLHVPEHAWESSASVHACRRPESLRSGHWASIDEKRR</sequence>
<proteinExistence type="predicted"/>
<evidence type="ECO:0000313" key="1">
    <source>
        <dbReference type="EMBL" id="OZI54274.1"/>
    </source>
</evidence>
<evidence type="ECO:0000313" key="2">
    <source>
        <dbReference type="Proteomes" id="UP000216885"/>
    </source>
</evidence>
<evidence type="ECO:0008006" key="3">
    <source>
        <dbReference type="Google" id="ProtNLM"/>
    </source>
</evidence>
<keyword evidence="2" id="KW-1185">Reference proteome</keyword>